<gene>
    <name evidence="1" type="ORF">CFP56_013603</name>
</gene>
<dbReference type="EMBL" id="PKMF04000219">
    <property type="protein sequence ID" value="KAK7842528.1"/>
    <property type="molecule type" value="Genomic_DNA"/>
</dbReference>
<sequence>MAKFPAASVRHLHCFASDHRPILLLLDPNGESVRWKQKPFRFGEIFADAFLFLCKEASPRLVEQFVMVAWCIWECRNRIRLRQQIWGVGAASPSRSPTPNPF</sequence>
<accession>A0AAW0KV37</accession>
<keyword evidence="2" id="KW-1185">Reference proteome</keyword>
<protein>
    <submittedName>
        <fullName evidence="1">Uncharacterized protein</fullName>
    </submittedName>
</protein>
<comment type="caution">
    <text evidence="1">The sequence shown here is derived from an EMBL/GenBank/DDBJ whole genome shotgun (WGS) entry which is preliminary data.</text>
</comment>
<name>A0AAW0KV37_QUESU</name>
<reference evidence="1 2" key="1">
    <citation type="journal article" date="2018" name="Sci. Data">
        <title>The draft genome sequence of cork oak.</title>
        <authorList>
            <person name="Ramos A.M."/>
            <person name="Usie A."/>
            <person name="Barbosa P."/>
            <person name="Barros P.M."/>
            <person name="Capote T."/>
            <person name="Chaves I."/>
            <person name="Simoes F."/>
            <person name="Abreu I."/>
            <person name="Carrasquinho I."/>
            <person name="Faro C."/>
            <person name="Guimaraes J.B."/>
            <person name="Mendonca D."/>
            <person name="Nobrega F."/>
            <person name="Rodrigues L."/>
            <person name="Saibo N.J.M."/>
            <person name="Varela M.C."/>
            <person name="Egas C."/>
            <person name="Matos J."/>
            <person name="Miguel C.M."/>
            <person name="Oliveira M.M."/>
            <person name="Ricardo C.P."/>
            <person name="Goncalves S."/>
        </authorList>
    </citation>
    <scope>NUCLEOTIDE SEQUENCE [LARGE SCALE GENOMIC DNA]</scope>
    <source>
        <strain evidence="2">cv. HL8</strain>
    </source>
</reference>
<dbReference type="Proteomes" id="UP000237347">
    <property type="component" value="Unassembled WGS sequence"/>
</dbReference>
<dbReference type="AlphaFoldDB" id="A0AAW0KV37"/>
<evidence type="ECO:0000313" key="1">
    <source>
        <dbReference type="EMBL" id="KAK7842528.1"/>
    </source>
</evidence>
<organism evidence="1 2">
    <name type="scientific">Quercus suber</name>
    <name type="common">Cork oak</name>
    <dbReference type="NCBI Taxonomy" id="58331"/>
    <lineage>
        <taxon>Eukaryota</taxon>
        <taxon>Viridiplantae</taxon>
        <taxon>Streptophyta</taxon>
        <taxon>Embryophyta</taxon>
        <taxon>Tracheophyta</taxon>
        <taxon>Spermatophyta</taxon>
        <taxon>Magnoliopsida</taxon>
        <taxon>eudicotyledons</taxon>
        <taxon>Gunneridae</taxon>
        <taxon>Pentapetalae</taxon>
        <taxon>rosids</taxon>
        <taxon>fabids</taxon>
        <taxon>Fagales</taxon>
        <taxon>Fagaceae</taxon>
        <taxon>Quercus</taxon>
    </lineage>
</organism>
<evidence type="ECO:0000313" key="2">
    <source>
        <dbReference type="Proteomes" id="UP000237347"/>
    </source>
</evidence>
<proteinExistence type="predicted"/>